<organism evidence="3 4">
    <name type="scientific">Armillaria gallica</name>
    <name type="common">Bulbous honey fungus</name>
    <name type="synonym">Armillaria bulbosa</name>
    <dbReference type="NCBI Taxonomy" id="47427"/>
    <lineage>
        <taxon>Eukaryota</taxon>
        <taxon>Fungi</taxon>
        <taxon>Dikarya</taxon>
        <taxon>Basidiomycota</taxon>
        <taxon>Agaricomycotina</taxon>
        <taxon>Agaricomycetes</taxon>
        <taxon>Agaricomycetidae</taxon>
        <taxon>Agaricales</taxon>
        <taxon>Marasmiineae</taxon>
        <taxon>Physalacriaceae</taxon>
        <taxon>Armillaria</taxon>
    </lineage>
</organism>
<proteinExistence type="predicted"/>
<evidence type="ECO:0000313" key="3">
    <source>
        <dbReference type="EMBL" id="PBK84312.1"/>
    </source>
</evidence>
<keyword evidence="4" id="KW-1185">Reference proteome</keyword>
<feature type="compositionally biased region" description="Basic and acidic residues" evidence="1">
    <location>
        <begin position="654"/>
        <end position="666"/>
    </location>
</feature>
<evidence type="ECO:0000256" key="1">
    <source>
        <dbReference type="SAM" id="MobiDB-lite"/>
    </source>
</evidence>
<dbReference type="OrthoDB" id="3270451at2759"/>
<dbReference type="SUPFAM" id="SSF51197">
    <property type="entry name" value="Clavaminate synthase-like"/>
    <property type="match status" value="1"/>
</dbReference>
<dbReference type="InParanoid" id="A0A2H3CYP9"/>
<name>A0A2H3CYP9_ARMGA</name>
<dbReference type="Proteomes" id="UP000217790">
    <property type="component" value="Unassembled WGS sequence"/>
</dbReference>
<feature type="domain" description="JmjC" evidence="2">
    <location>
        <begin position="210"/>
        <end position="359"/>
    </location>
</feature>
<evidence type="ECO:0000313" key="4">
    <source>
        <dbReference type="Proteomes" id="UP000217790"/>
    </source>
</evidence>
<dbReference type="STRING" id="47427.A0A2H3CYP9"/>
<evidence type="ECO:0000259" key="2">
    <source>
        <dbReference type="PROSITE" id="PS51184"/>
    </source>
</evidence>
<dbReference type="Gene3D" id="2.60.120.650">
    <property type="entry name" value="Cupin"/>
    <property type="match status" value="1"/>
</dbReference>
<gene>
    <name evidence="3" type="ORF">ARMGADRAFT_1088551</name>
</gene>
<dbReference type="InterPro" id="IPR003347">
    <property type="entry name" value="JmjC_dom"/>
</dbReference>
<dbReference type="PROSITE" id="PS51184">
    <property type="entry name" value="JMJC"/>
    <property type="match status" value="1"/>
</dbReference>
<protein>
    <recommendedName>
        <fullName evidence="2">JmjC domain-containing protein</fullName>
    </recommendedName>
</protein>
<dbReference type="EMBL" id="KZ293699">
    <property type="protein sequence ID" value="PBK84312.1"/>
    <property type="molecule type" value="Genomic_DNA"/>
</dbReference>
<feature type="region of interest" description="Disordered" evidence="1">
    <location>
        <begin position="603"/>
        <end position="666"/>
    </location>
</feature>
<sequence>MAPSLQIMGSQDIVPSISGRKRGRSHTIDTSVDVTLKKAKVDRGLSRSMTGIESPLLWVPRTNSYATFEYFPLKSNELDDRKTLVGWNACNKTGPTGAPLYKLKETAEELVIAALSLCHAANNPSGTLETFRSYNILLYDLSQIGNIDLLRDVEDHQRRSSENTMDNIHVQASLCDLYQEGLEENGHVLNALSLPCSTHTTHPLQPIVSSHIRAFEQTSNLPDDIFEAQYPTTAMSFWLVATKGAISYLHPDCHGVGTIVEVLCGRKLWYVFQRHYPEAQGTRHDSRIDEYMRDWAPGFIPDTDQWEAEVVILEPGSAFYMRPDTHHAVVTLENSIVRGHHVYVTVTLSRMVTGYVHTCMLKFRIVNVLHCELRGLLLHLMCYFCMIISDKGPKGHDSDISPMTRAGLLDLVALENLCIFGSALDPCLDTVDDTMDDMKPSYAMAATAYISIMQRLRKDYCLVFLLGDMQGDSLESLVSRIHLEEGVDCCTLSLDIGDFARSSVAHFGRSLIYYARRAIKAQKDFGEHESTLFNLKSFEKNVADAMDSFLHMDLTKDFLNAYRAQKIKCLHIRPLFLVRRKTDILQPDVYSDWQAITDYDCYSSEDEQNDDGKGNDDDGGDDGATDMKADASTENSNMDVDGGTAADGVPPSEKTSDDERSDDYRP</sequence>
<accession>A0A2H3CYP9</accession>
<reference evidence="4" key="1">
    <citation type="journal article" date="2017" name="Nat. Ecol. Evol.">
        <title>Genome expansion and lineage-specific genetic innovations in the forest pathogenic fungi Armillaria.</title>
        <authorList>
            <person name="Sipos G."/>
            <person name="Prasanna A.N."/>
            <person name="Walter M.C."/>
            <person name="O'Connor E."/>
            <person name="Balint B."/>
            <person name="Krizsan K."/>
            <person name="Kiss B."/>
            <person name="Hess J."/>
            <person name="Varga T."/>
            <person name="Slot J."/>
            <person name="Riley R."/>
            <person name="Boka B."/>
            <person name="Rigling D."/>
            <person name="Barry K."/>
            <person name="Lee J."/>
            <person name="Mihaltcheva S."/>
            <person name="LaButti K."/>
            <person name="Lipzen A."/>
            <person name="Waldron R."/>
            <person name="Moloney N.M."/>
            <person name="Sperisen C."/>
            <person name="Kredics L."/>
            <person name="Vagvoelgyi C."/>
            <person name="Patrignani A."/>
            <person name="Fitzpatrick D."/>
            <person name="Nagy I."/>
            <person name="Doyle S."/>
            <person name="Anderson J.B."/>
            <person name="Grigoriev I.V."/>
            <person name="Gueldener U."/>
            <person name="Muensterkoetter M."/>
            <person name="Nagy L.G."/>
        </authorList>
    </citation>
    <scope>NUCLEOTIDE SEQUENCE [LARGE SCALE GENOMIC DNA]</scope>
    <source>
        <strain evidence="4">Ar21-2</strain>
    </source>
</reference>
<dbReference type="AlphaFoldDB" id="A0A2H3CYP9"/>